<evidence type="ECO:0000256" key="1">
    <source>
        <dbReference type="SAM" id="Phobius"/>
    </source>
</evidence>
<proteinExistence type="predicted"/>
<dbReference type="GeneID" id="54354397"/>
<keyword evidence="3" id="KW-1185">Reference proteome</keyword>
<keyword evidence="1" id="KW-0812">Transmembrane</keyword>
<feature type="transmembrane region" description="Helical" evidence="1">
    <location>
        <begin position="194"/>
        <end position="211"/>
    </location>
</feature>
<dbReference type="SUPFAM" id="SSF53474">
    <property type="entry name" value="alpha/beta-Hydrolases"/>
    <property type="match status" value="1"/>
</dbReference>
<reference evidence="2" key="1">
    <citation type="journal article" date="2020" name="Stud. Mycol.">
        <title>101 Dothideomycetes genomes: a test case for predicting lifestyles and emergence of pathogens.</title>
        <authorList>
            <person name="Haridas S."/>
            <person name="Albert R."/>
            <person name="Binder M."/>
            <person name="Bloem J."/>
            <person name="Labutti K."/>
            <person name="Salamov A."/>
            <person name="Andreopoulos B."/>
            <person name="Baker S."/>
            <person name="Barry K."/>
            <person name="Bills G."/>
            <person name="Bluhm B."/>
            <person name="Cannon C."/>
            <person name="Castanera R."/>
            <person name="Culley D."/>
            <person name="Daum C."/>
            <person name="Ezra D."/>
            <person name="Gonzalez J."/>
            <person name="Henrissat B."/>
            <person name="Kuo A."/>
            <person name="Liang C."/>
            <person name="Lipzen A."/>
            <person name="Lutzoni F."/>
            <person name="Magnuson J."/>
            <person name="Mondo S."/>
            <person name="Nolan M."/>
            <person name="Ohm R."/>
            <person name="Pangilinan J."/>
            <person name="Park H.-J."/>
            <person name="Ramirez L."/>
            <person name="Alfaro M."/>
            <person name="Sun H."/>
            <person name="Tritt A."/>
            <person name="Yoshinaga Y."/>
            <person name="Zwiers L.-H."/>
            <person name="Turgeon B."/>
            <person name="Goodwin S."/>
            <person name="Spatafora J."/>
            <person name="Crous P."/>
            <person name="Grigoriev I."/>
        </authorList>
    </citation>
    <scope>NUCLEOTIDE SEQUENCE</scope>
    <source>
        <strain evidence="2">CBS 183.55</strain>
    </source>
</reference>
<dbReference type="RefSeq" id="XP_033445353.1">
    <property type="nucleotide sequence ID" value="XM_033596730.1"/>
</dbReference>
<dbReference type="PANTHER" id="PTHR37471">
    <property type="entry name" value="UNNAMED PRODUCT"/>
    <property type="match status" value="1"/>
</dbReference>
<organism evidence="2 3">
    <name type="scientific">Didymella exigua CBS 183.55</name>
    <dbReference type="NCBI Taxonomy" id="1150837"/>
    <lineage>
        <taxon>Eukaryota</taxon>
        <taxon>Fungi</taxon>
        <taxon>Dikarya</taxon>
        <taxon>Ascomycota</taxon>
        <taxon>Pezizomycotina</taxon>
        <taxon>Dothideomycetes</taxon>
        <taxon>Pleosporomycetidae</taxon>
        <taxon>Pleosporales</taxon>
        <taxon>Pleosporineae</taxon>
        <taxon>Didymellaceae</taxon>
        <taxon>Didymella</taxon>
    </lineage>
</organism>
<keyword evidence="1" id="KW-0472">Membrane</keyword>
<evidence type="ECO:0008006" key="4">
    <source>
        <dbReference type="Google" id="ProtNLM"/>
    </source>
</evidence>
<feature type="transmembrane region" description="Helical" evidence="1">
    <location>
        <begin position="44"/>
        <end position="62"/>
    </location>
</feature>
<accession>A0A6A5RA71</accession>
<dbReference type="OrthoDB" id="6431331at2759"/>
<dbReference type="PANTHER" id="PTHR37471:SF1">
    <property type="entry name" value="AB HYDROLASE-1 DOMAIN-CONTAINING PROTEIN"/>
    <property type="match status" value="1"/>
</dbReference>
<keyword evidence="1" id="KW-1133">Transmembrane helix</keyword>
<protein>
    <recommendedName>
        <fullName evidence="4">AB hydrolase-1 domain-containing protein</fullName>
    </recommendedName>
</protein>
<evidence type="ECO:0000313" key="3">
    <source>
        <dbReference type="Proteomes" id="UP000800082"/>
    </source>
</evidence>
<sequence length="516" mass="59460">MIGTSIPQYMLIRTCILGFRLITPLAIFYVSFSLAEHPTSAGGRFLLAWSIIEALFWLLVYIPRKRALQASAQHPPVLAKEDRKALFWKCWDKVPHPEYYVSRWFLGARSGEVRRENVKEFYAWALMNRGTESEDELVRRAQEDPDAKIEEEEELKEYVDGIETMLGRPILPGRGPAKCLRLTIDDVDMRHRPVVWYMIVMLVDTLTAAYLRCNNFSLHRTHLHSSLAIFPPRPASFFARQLSPAQDLSYWYRPHTSKTRLPILFIHGIGIGLMPYSQWLSSINDEDPISPADGEIGIIAIEIMPISFRLTRAMPRPEELCRQINAILLRHGWDKVVLASHSYGSVISTHLLKDAATAAKIGPCLFIDPVTFLLHLPDVAYNFTARRPRLANEHQLWYFASMDIMVAYTLARNFFWSENILWKDDLRARDVTVSLGGRDLIVDTEAVGKYISGVDPKSEERGWKDRAWKGSGVETLWWPTADHAQVFERREGRAKLAHVLREYAKRKEQVEDEEWL</sequence>
<dbReference type="AlphaFoldDB" id="A0A6A5RA71"/>
<dbReference type="InterPro" id="IPR029058">
    <property type="entry name" value="AB_hydrolase_fold"/>
</dbReference>
<evidence type="ECO:0000313" key="2">
    <source>
        <dbReference type="EMBL" id="KAF1925101.1"/>
    </source>
</evidence>
<dbReference type="Gene3D" id="3.40.50.1820">
    <property type="entry name" value="alpha/beta hydrolase"/>
    <property type="match status" value="1"/>
</dbReference>
<feature type="transmembrane region" description="Helical" evidence="1">
    <location>
        <begin position="12"/>
        <end position="32"/>
    </location>
</feature>
<dbReference type="Proteomes" id="UP000800082">
    <property type="component" value="Unassembled WGS sequence"/>
</dbReference>
<gene>
    <name evidence="2" type="ORF">M421DRAFT_70696</name>
</gene>
<name>A0A6A5RA71_9PLEO</name>
<dbReference type="EMBL" id="ML978987">
    <property type="protein sequence ID" value="KAF1925101.1"/>
    <property type="molecule type" value="Genomic_DNA"/>
</dbReference>